<evidence type="ECO:0000256" key="5">
    <source>
        <dbReference type="ARBA" id="ARBA00022741"/>
    </source>
</evidence>
<protein>
    <submittedName>
        <fullName evidence="12">ATP-binding cassette, subfamily B</fullName>
    </submittedName>
</protein>
<name>A0A1H9FEV4_9SPIR</name>
<sequence length="586" mass="64485">MSTVRKLTQGLSKRYIVNTILSPVVMIGEVLMEVVIPFIMAKIIDVGIAGKDLPFVVKYGAIMVGLAVISLICGMLGTRFSTVAAQGFACTLRQRLYRKIQSFSFANIDRFSTASLVTRLTTDVNMAQNVYRMLIHMCIRTPFMLVAGTIMAFRMNSQLAVLFLIAVPVIVISILTISNIAHPRFKKMMAKFDALNGAIQENLIGIRIVKAYVRGEFEEKKFRKAADDVRTAQVHAEKCIIFMMPIMQLVMYVSMISVMWFGGRLVVGGHMLSGELISFFTYVTQVLSSIMFLGMVFVSLVMVQASNQRIVEVLDEVPDIKNPENPVMEVKNGEISFDKVDFSYGKREDNLILKDINLEIKSGEVVGIIGSTGSSKTSLVSLLPRLYDVFKGSVKISGVDVRDYDITVLRDSVAMVLQKNVLFSGTIRDNLRWGNENATEDQIIAACKAADADSFITSFPEGYDTMLGQGGVNVSGGQKQRLCIARALLKNPKILILDDSTSAVDTATEGRIRNALKELAPETTKIIIAQRISSVKEADKIIVLDEGTVSGVGTHDELLKSNKIYREVFESQQQGSGDADLAGGED</sequence>
<dbReference type="SUPFAM" id="SSF52540">
    <property type="entry name" value="P-loop containing nucleoside triphosphate hydrolases"/>
    <property type="match status" value="1"/>
</dbReference>
<dbReference type="Proteomes" id="UP000182360">
    <property type="component" value="Unassembled WGS sequence"/>
</dbReference>
<feature type="transmembrane region" description="Helical" evidence="9">
    <location>
        <begin position="134"/>
        <end position="153"/>
    </location>
</feature>
<feature type="domain" description="ABC transmembrane type-1" evidence="11">
    <location>
        <begin position="20"/>
        <end position="302"/>
    </location>
</feature>
<dbReference type="PROSITE" id="PS50893">
    <property type="entry name" value="ABC_TRANSPORTER_2"/>
    <property type="match status" value="1"/>
</dbReference>
<dbReference type="RefSeq" id="WP_074642761.1">
    <property type="nucleotide sequence ID" value="NZ_FOFU01000004.1"/>
</dbReference>
<evidence type="ECO:0000259" key="11">
    <source>
        <dbReference type="PROSITE" id="PS50929"/>
    </source>
</evidence>
<dbReference type="OrthoDB" id="341671at2"/>
<dbReference type="InterPro" id="IPR036640">
    <property type="entry name" value="ABC1_TM_sf"/>
</dbReference>
<dbReference type="STRING" id="163.SAMN04487775_103241"/>
<evidence type="ECO:0000256" key="9">
    <source>
        <dbReference type="SAM" id="Phobius"/>
    </source>
</evidence>
<keyword evidence="7 9" id="KW-1133">Transmembrane helix</keyword>
<dbReference type="InterPro" id="IPR003593">
    <property type="entry name" value="AAA+_ATPase"/>
</dbReference>
<evidence type="ECO:0000256" key="7">
    <source>
        <dbReference type="ARBA" id="ARBA00022989"/>
    </source>
</evidence>
<evidence type="ECO:0000313" key="13">
    <source>
        <dbReference type="Proteomes" id="UP000182360"/>
    </source>
</evidence>
<dbReference type="AlphaFoldDB" id="A0A1H9FEV4"/>
<keyword evidence="4 9" id="KW-0812">Transmembrane</keyword>
<keyword evidence="6 12" id="KW-0067">ATP-binding</keyword>
<dbReference type="SUPFAM" id="SSF90123">
    <property type="entry name" value="ABC transporter transmembrane region"/>
    <property type="match status" value="1"/>
</dbReference>
<feature type="transmembrane region" description="Helical" evidence="9">
    <location>
        <begin position="56"/>
        <end position="76"/>
    </location>
</feature>
<dbReference type="InterPro" id="IPR039421">
    <property type="entry name" value="Type_1_exporter"/>
</dbReference>
<evidence type="ECO:0000256" key="3">
    <source>
        <dbReference type="ARBA" id="ARBA00022475"/>
    </source>
</evidence>
<dbReference type="GO" id="GO:0005886">
    <property type="term" value="C:plasma membrane"/>
    <property type="evidence" value="ECO:0007669"/>
    <property type="project" value="UniProtKB-SubCell"/>
</dbReference>
<dbReference type="Gene3D" id="1.20.1560.10">
    <property type="entry name" value="ABC transporter type 1, transmembrane domain"/>
    <property type="match status" value="1"/>
</dbReference>
<proteinExistence type="predicted"/>
<feature type="transmembrane region" description="Helical" evidence="9">
    <location>
        <begin position="20"/>
        <end position="44"/>
    </location>
</feature>
<dbReference type="EMBL" id="FOFU01000004">
    <property type="protein sequence ID" value="SEQ36454.1"/>
    <property type="molecule type" value="Genomic_DNA"/>
</dbReference>
<dbReference type="InterPro" id="IPR017871">
    <property type="entry name" value="ABC_transporter-like_CS"/>
</dbReference>
<dbReference type="Pfam" id="PF00005">
    <property type="entry name" value="ABC_tran"/>
    <property type="match status" value="1"/>
</dbReference>
<dbReference type="CDD" id="cd18548">
    <property type="entry name" value="ABC_6TM_Tm287_like"/>
    <property type="match status" value="1"/>
</dbReference>
<evidence type="ECO:0000313" key="12">
    <source>
        <dbReference type="EMBL" id="SEQ36454.1"/>
    </source>
</evidence>
<dbReference type="PANTHER" id="PTHR43394">
    <property type="entry name" value="ATP-DEPENDENT PERMEASE MDL1, MITOCHONDRIAL"/>
    <property type="match status" value="1"/>
</dbReference>
<evidence type="ECO:0000256" key="4">
    <source>
        <dbReference type="ARBA" id="ARBA00022692"/>
    </source>
</evidence>
<keyword evidence="8 9" id="KW-0472">Membrane</keyword>
<dbReference type="PROSITE" id="PS00211">
    <property type="entry name" value="ABC_TRANSPORTER_1"/>
    <property type="match status" value="1"/>
</dbReference>
<reference evidence="12 13" key="1">
    <citation type="submission" date="2016-10" db="EMBL/GenBank/DDBJ databases">
        <authorList>
            <person name="de Groot N.N."/>
        </authorList>
    </citation>
    <scope>NUCLEOTIDE SEQUENCE [LARGE SCALE GENOMIC DNA]</scope>
    <source>
        <strain evidence="12 13">B25</strain>
    </source>
</reference>
<dbReference type="GO" id="GO:0015421">
    <property type="term" value="F:ABC-type oligopeptide transporter activity"/>
    <property type="evidence" value="ECO:0007669"/>
    <property type="project" value="TreeGrafter"/>
</dbReference>
<accession>A0A1H9FEV4</accession>
<evidence type="ECO:0000256" key="1">
    <source>
        <dbReference type="ARBA" id="ARBA00004651"/>
    </source>
</evidence>
<keyword evidence="13" id="KW-1185">Reference proteome</keyword>
<feature type="transmembrane region" description="Helical" evidence="9">
    <location>
        <begin position="282"/>
        <end position="303"/>
    </location>
</feature>
<dbReference type="GO" id="GO:0016887">
    <property type="term" value="F:ATP hydrolysis activity"/>
    <property type="evidence" value="ECO:0007669"/>
    <property type="project" value="InterPro"/>
</dbReference>
<comment type="subcellular location">
    <subcellularLocation>
        <location evidence="1">Cell membrane</location>
        <topology evidence="1">Multi-pass membrane protein</topology>
    </subcellularLocation>
</comment>
<evidence type="ECO:0000259" key="10">
    <source>
        <dbReference type="PROSITE" id="PS50893"/>
    </source>
</evidence>
<dbReference type="GO" id="GO:0005524">
    <property type="term" value="F:ATP binding"/>
    <property type="evidence" value="ECO:0007669"/>
    <property type="project" value="UniProtKB-KW"/>
</dbReference>
<keyword evidence="3" id="KW-1003">Cell membrane</keyword>
<dbReference type="SMART" id="SM00382">
    <property type="entry name" value="AAA"/>
    <property type="match status" value="1"/>
</dbReference>
<feature type="domain" description="ABC transporter" evidence="10">
    <location>
        <begin position="335"/>
        <end position="571"/>
    </location>
</feature>
<dbReference type="FunFam" id="3.40.50.300:FF:000221">
    <property type="entry name" value="Multidrug ABC transporter ATP-binding protein"/>
    <property type="match status" value="1"/>
</dbReference>
<feature type="transmembrane region" description="Helical" evidence="9">
    <location>
        <begin position="240"/>
        <end position="262"/>
    </location>
</feature>
<keyword evidence="2" id="KW-0813">Transport</keyword>
<gene>
    <name evidence="12" type="ORF">SAMN04487977_10413</name>
</gene>
<keyword evidence="5" id="KW-0547">Nucleotide-binding</keyword>
<dbReference type="InterPro" id="IPR027417">
    <property type="entry name" value="P-loop_NTPase"/>
</dbReference>
<dbReference type="InterPro" id="IPR003439">
    <property type="entry name" value="ABC_transporter-like_ATP-bd"/>
</dbReference>
<dbReference type="InterPro" id="IPR011527">
    <property type="entry name" value="ABC1_TM_dom"/>
</dbReference>
<dbReference type="PANTHER" id="PTHR43394:SF1">
    <property type="entry name" value="ATP-BINDING CASSETTE SUB-FAMILY B MEMBER 10, MITOCHONDRIAL"/>
    <property type="match status" value="1"/>
</dbReference>
<feature type="transmembrane region" description="Helical" evidence="9">
    <location>
        <begin position="159"/>
        <end position="181"/>
    </location>
</feature>
<evidence type="ECO:0000256" key="8">
    <source>
        <dbReference type="ARBA" id="ARBA00023136"/>
    </source>
</evidence>
<dbReference type="Gene3D" id="3.40.50.300">
    <property type="entry name" value="P-loop containing nucleotide triphosphate hydrolases"/>
    <property type="match status" value="1"/>
</dbReference>
<evidence type="ECO:0000256" key="2">
    <source>
        <dbReference type="ARBA" id="ARBA00022448"/>
    </source>
</evidence>
<evidence type="ECO:0000256" key="6">
    <source>
        <dbReference type="ARBA" id="ARBA00022840"/>
    </source>
</evidence>
<dbReference type="PROSITE" id="PS50929">
    <property type="entry name" value="ABC_TM1F"/>
    <property type="match status" value="1"/>
</dbReference>
<organism evidence="12 13">
    <name type="scientific">Treponema bryantii</name>
    <dbReference type="NCBI Taxonomy" id="163"/>
    <lineage>
        <taxon>Bacteria</taxon>
        <taxon>Pseudomonadati</taxon>
        <taxon>Spirochaetota</taxon>
        <taxon>Spirochaetia</taxon>
        <taxon>Spirochaetales</taxon>
        <taxon>Treponemataceae</taxon>
        <taxon>Treponema</taxon>
    </lineage>
</organism>
<dbReference type="Pfam" id="PF00664">
    <property type="entry name" value="ABC_membrane"/>
    <property type="match status" value="1"/>
</dbReference>